<evidence type="ECO:0000313" key="2">
    <source>
        <dbReference type="EMBL" id="MDQ0475136.1"/>
    </source>
</evidence>
<dbReference type="EMBL" id="JAUSVX010000030">
    <property type="protein sequence ID" value="MDQ0475136.1"/>
    <property type="molecule type" value="Genomic_DNA"/>
</dbReference>
<proteinExistence type="predicted"/>
<dbReference type="PANTHER" id="PTHR35560">
    <property type="entry name" value="BLL0132 PROTEIN"/>
    <property type="match status" value="1"/>
</dbReference>
<dbReference type="RefSeq" id="WP_307285928.1">
    <property type="nucleotide sequence ID" value="NZ_JAUSVX010000030.1"/>
</dbReference>
<gene>
    <name evidence="2" type="ORF">QO011_008178</name>
</gene>
<dbReference type="Proteomes" id="UP001242480">
    <property type="component" value="Unassembled WGS sequence"/>
</dbReference>
<organism evidence="2 3">
    <name type="scientific">Labrys wisconsinensis</name>
    <dbReference type="NCBI Taxonomy" id="425677"/>
    <lineage>
        <taxon>Bacteria</taxon>
        <taxon>Pseudomonadati</taxon>
        <taxon>Pseudomonadota</taxon>
        <taxon>Alphaproteobacteria</taxon>
        <taxon>Hyphomicrobiales</taxon>
        <taxon>Xanthobacteraceae</taxon>
        <taxon>Labrys</taxon>
    </lineage>
</organism>
<accession>A0ABU0JLF7</accession>
<sequence length="288" mass="30996">MRWRTRLVGGLVLAAMAAASAWADGAIPVGSAEAVADLGGTALTVFTYKPEGCTPRAMLLVFHGVGRNADGYRDHARPLAQSLCLLVVAPRFDQARFPRWRYQEGGVIRHGTAQPPQSWTGTLAIELVDWVRQREAAPSLPYDLLGHSAGAQFVDRLAAFVPNHAHRIVIANPSTYVRARLDLAAPFGFAGLYPGDEASAALKRYLAAPITVLLGQADTLSKNLAESPEAQDQGATRYARGQFVFHEAERVAAEHGWPFAWRLAEVPGVGHDAKEMFASPQAAAALQP</sequence>
<dbReference type="PANTHER" id="PTHR35560:SF3">
    <property type="entry name" value="PEPTIDASE S9 PROLYL OLIGOPEPTIDASE CATALYTIC DOMAIN-CONTAINING PROTEIN"/>
    <property type="match status" value="1"/>
</dbReference>
<dbReference type="SUPFAM" id="SSF53474">
    <property type="entry name" value="alpha/beta-Hydrolases"/>
    <property type="match status" value="1"/>
</dbReference>
<protein>
    <submittedName>
        <fullName evidence="2">Esterase</fullName>
    </submittedName>
</protein>
<feature type="chain" id="PRO_5045959922" evidence="1">
    <location>
        <begin position="24"/>
        <end position="288"/>
    </location>
</feature>
<dbReference type="Gene3D" id="3.40.50.1820">
    <property type="entry name" value="alpha/beta hydrolase"/>
    <property type="match status" value="1"/>
</dbReference>
<name>A0ABU0JLF7_9HYPH</name>
<keyword evidence="3" id="KW-1185">Reference proteome</keyword>
<dbReference type="InterPro" id="IPR029058">
    <property type="entry name" value="AB_hydrolase_fold"/>
</dbReference>
<feature type="signal peptide" evidence="1">
    <location>
        <begin position="1"/>
        <end position="23"/>
    </location>
</feature>
<reference evidence="2 3" key="1">
    <citation type="submission" date="2023-07" db="EMBL/GenBank/DDBJ databases">
        <title>Genomic Encyclopedia of Type Strains, Phase IV (KMG-IV): sequencing the most valuable type-strain genomes for metagenomic binning, comparative biology and taxonomic classification.</title>
        <authorList>
            <person name="Goeker M."/>
        </authorList>
    </citation>
    <scope>NUCLEOTIDE SEQUENCE [LARGE SCALE GENOMIC DNA]</scope>
    <source>
        <strain evidence="2 3">DSM 19619</strain>
    </source>
</reference>
<keyword evidence="1" id="KW-0732">Signal</keyword>
<comment type="caution">
    <text evidence="2">The sequence shown here is derived from an EMBL/GenBank/DDBJ whole genome shotgun (WGS) entry which is preliminary data.</text>
</comment>
<evidence type="ECO:0000256" key="1">
    <source>
        <dbReference type="SAM" id="SignalP"/>
    </source>
</evidence>
<evidence type="ECO:0000313" key="3">
    <source>
        <dbReference type="Proteomes" id="UP001242480"/>
    </source>
</evidence>